<accession>A0AC58TRN6</accession>
<dbReference type="RefSeq" id="XP_075099888.1">
    <property type="nucleotide sequence ID" value="XM_075243787.1"/>
</dbReference>
<name>A0AC58TRN6_TOBAC</name>
<sequence>MEEPEIEIPRIDHNHPLYLRESDTPGVALIDIKFTGPENYGINALLSNAFDCDWILDSGASYHITFHKEIMHDIKDCSSHNNSGVQVPTGNKCKVTHIGSVSILDNEVLKDVLHVPDFKFNLLYVSKLTKEMSCIAMFFPDFCVLQGLYNGKVMGIGKVMWTVPFADEINTYSSNSTNNSALWHMRLGHPSIKSRLKFPSSSNNAISIFQLIHIDVCGPHRIPTYGRKHYFVTVVDDYRKSPHVLLYNKPPDINHLKLFDYLCYASNLPKGDKFSPRVNRSILVGYSTTQKGYKLYDLKRKVFLVSRDMSFREDVFSFKNAALDSGDLFLKQLELVAQSTQPSIEQESASQLGDDDAQEQVTHVESASQLDDDDAQEQGTHTEILPEAHENHIAISPDAISRETLTPVADTSQDSLNDTTIPPQPSETSTQQPSVHKIAHNVRKGGRISKAPIWLKDYAFSACIEPNSFKEAVQDDRWVEAMHQEIQALEDNKTWELVDLPIGKQAI</sequence>
<keyword evidence="1" id="KW-1185">Reference proteome</keyword>
<gene>
    <name evidence="2" type="primary">LOC142176373</name>
</gene>
<protein>
    <submittedName>
        <fullName evidence="2">Uncharacterized protein LOC142176373</fullName>
    </submittedName>
</protein>
<evidence type="ECO:0000313" key="2">
    <source>
        <dbReference type="RefSeq" id="XP_075099888.1"/>
    </source>
</evidence>
<proteinExistence type="predicted"/>
<reference evidence="2" key="2">
    <citation type="submission" date="2025-08" db="UniProtKB">
        <authorList>
            <consortium name="RefSeq"/>
        </authorList>
    </citation>
    <scope>IDENTIFICATION</scope>
    <source>
        <tissue evidence="2">Leaf</tissue>
    </source>
</reference>
<reference evidence="1" key="1">
    <citation type="journal article" date="2014" name="Nat. Commun.">
        <title>The tobacco genome sequence and its comparison with those of tomato and potato.</title>
        <authorList>
            <person name="Sierro N."/>
            <person name="Battey J.N."/>
            <person name="Ouadi S."/>
            <person name="Bakaher N."/>
            <person name="Bovet L."/>
            <person name="Willig A."/>
            <person name="Goepfert S."/>
            <person name="Peitsch M.C."/>
            <person name="Ivanov N.V."/>
        </authorList>
    </citation>
    <scope>NUCLEOTIDE SEQUENCE [LARGE SCALE GENOMIC DNA]</scope>
</reference>
<dbReference type="Proteomes" id="UP000790787">
    <property type="component" value="Chromosome 3"/>
</dbReference>
<organism evidence="1 2">
    <name type="scientific">Nicotiana tabacum</name>
    <name type="common">Common tobacco</name>
    <dbReference type="NCBI Taxonomy" id="4097"/>
    <lineage>
        <taxon>Eukaryota</taxon>
        <taxon>Viridiplantae</taxon>
        <taxon>Streptophyta</taxon>
        <taxon>Embryophyta</taxon>
        <taxon>Tracheophyta</taxon>
        <taxon>Spermatophyta</taxon>
        <taxon>Magnoliopsida</taxon>
        <taxon>eudicotyledons</taxon>
        <taxon>Gunneridae</taxon>
        <taxon>Pentapetalae</taxon>
        <taxon>asterids</taxon>
        <taxon>lamiids</taxon>
        <taxon>Solanales</taxon>
        <taxon>Solanaceae</taxon>
        <taxon>Nicotianoideae</taxon>
        <taxon>Nicotianeae</taxon>
        <taxon>Nicotiana</taxon>
    </lineage>
</organism>
<evidence type="ECO:0000313" key="1">
    <source>
        <dbReference type="Proteomes" id="UP000790787"/>
    </source>
</evidence>